<dbReference type="Pfam" id="PF01266">
    <property type="entry name" value="DAO"/>
    <property type="match status" value="1"/>
</dbReference>
<sequence>MIREVADGQSGLPTPESTRSYWHKDPSKKLYGHRTTRELPETAATVIIGSGITGAFAAHFLKNGDTADDHVVMLEAREACWGATGRNGGHCQPIVYASKPHIAAFELETYHFLKHFIEENRIPCDWVSFSGVHTFLTQELFDVAEKAAALVKKHHPDLGSQLTIVRDPDGLASLRIPTAKGAIVQKHAASVWPYKLVAWVLEQLLQKFPAPSFNLQTNTPVLKLERANGDDGWILTTARGRIRAKRVLLCTNGYTSRLLPAFSDLIVPTRGQVSALLPPRGEDGKSVAKLEHSYVTLGDYPAPAVPRGEYLVQRPLPGAEHIFGGGRRMVKGENVGVWRDDEIDEPIAKHLRSKLSPPLDLTPIEPREGASAETEEGLVLDATFEWTGIMGYSRDSHAWVGAVPESLGGAGGDGGLYICAGYTGHGMPVAALAAREVVGMMVGGFEAAKARSRLPKEFELTESRVSVARSQFKTVSDAQKDGWAAEFPDLFGNMKQL</sequence>
<feature type="region of interest" description="Disordered" evidence="1">
    <location>
        <begin position="1"/>
        <end position="25"/>
    </location>
</feature>
<comment type="caution">
    <text evidence="3">The sequence shown here is derived from an EMBL/GenBank/DDBJ whole genome shotgun (WGS) entry which is preliminary data.</text>
</comment>
<evidence type="ECO:0000313" key="3">
    <source>
        <dbReference type="EMBL" id="KAJ9164707.1"/>
    </source>
</evidence>
<proteinExistence type="predicted"/>
<dbReference type="PANTHER" id="PTHR13847">
    <property type="entry name" value="SARCOSINE DEHYDROGENASE-RELATED"/>
    <property type="match status" value="1"/>
</dbReference>
<protein>
    <submittedName>
        <fullName evidence="3">DAO-domain-containing protein</fullName>
    </submittedName>
</protein>
<dbReference type="Gene3D" id="3.50.50.60">
    <property type="entry name" value="FAD/NAD(P)-binding domain"/>
    <property type="match status" value="1"/>
</dbReference>
<dbReference type="SUPFAM" id="SSF51905">
    <property type="entry name" value="FAD/NAD(P)-binding domain"/>
    <property type="match status" value="1"/>
</dbReference>
<feature type="compositionally biased region" description="Polar residues" evidence="1">
    <location>
        <begin position="11"/>
        <end position="20"/>
    </location>
</feature>
<evidence type="ECO:0000256" key="1">
    <source>
        <dbReference type="SAM" id="MobiDB-lite"/>
    </source>
</evidence>
<reference evidence="3" key="1">
    <citation type="submission" date="2022-07" db="EMBL/GenBank/DDBJ databases">
        <title>Fungi with potential for degradation of polypropylene.</title>
        <authorList>
            <person name="Gostincar C."/>
        </authorList>
    </citation>
    <scope>NUCLEOTIDE SEQUENCE</scope>
    <source>
        <strain evidence="3">EXF-13287</strain>
    </source>
</reference>
<dbReference type="PANTHER" id="PTHR13847:SF129">
    <property type="entry name" value="FAD DEPENDENT OXIDOREDUCTASE"/>
    <property type="match status" value="1"/>
</dbReference>
<evidence type="ECO:0000313" key="4">
    <source>
        <dbReference type="Proteomes" id="UP001174691"/>
    </source>
</evidence>
<dbReference type="GO" id="GO:0005737">
    <property type="term" value="C:cytoplasm"/>
    <property type="evidence" value="ECO:0007669"/>
    <property type="project" value="TreeGrafter"/>
</dbReference>
<dbReference type="EMBL" id="JANBVN010000010">
    <property type="protein sequence ID" value="KAJ9164707.1"/>
    <property type="molecule type" value="Genomic_DNA"/>
</dbReference>
<keyword evidence="4" id="KW-1185">Reference proteome</keyword>
<gene>
    <name evidence="3" type="ORF">NKR19_g1147</name>
</gene>
<dbReference type="InterPro" id="IPR036188">
    <property type="entry name" value="FAD/NAD-bd_sf"/>
</dbReference>
<dbReference type="Proteomes" id="UP001174691">
    <property type="component" value="Unassembled WGS sequence"/>
</dbReference>
<accession>A0AA38SKZ2</accession>
<feature type="domain" description="FAD dependent oxidoreductase" evidence="2">
    <location>
        <begin position="46"/>
        <end position="438"/>
    </location>
</feature>
<dbReference type="Gene3D" id="3.30.9.10">
    <property type="entry name" value="D-Amino Acid Oxidase, subunit A, domain 2"/>
    <property type="match status" value="1"/>
</dbReference>
<name>A0AA38SKZ2_9PEZI</name>
<dbReference type="AlphaFoldDB" id="A0AA38SKZ2"/>
<evidence type="ECO:0000259" key="2">
    <source>
        <dbReference type="Pfam" id="PF01266"/>
    </source>
</evidence>
<organism evidence="3 4">
    <name type="scientific">Coniochaeta hoffmannii</name>
    <dbReference type="NCBI Taxonomy" id="91930"/>
    <lineage>
        <taxon>Eukaryota</taxon>
        <taxon>Fungi</taxon>
        <taxon>Dikarya</taxon>
        <taxon>Ascomycota</taxon>
        <taxon>Pezizomycotina</taxon>
        <taxon>Sordariomycetes</taxon>
        <taxon>Sordariomycetidae</taxon>
        <taxon>Coniochaetales</taxon>
        <taxon>Coniochaetaceae</taxon>
        <taxon>Coniochaeta</taxon>
    </lineage>
</organism>
<dbReference type="InterPro" id="IPR006076">
    <property type="entry name" value="FAD-dep_OxRdtase"/>
</dbReference>